<dbReference type="RefSeq" id="WP_004368278.1">
    <property type="nucleotide sequence ID" value="NZ_GL833116.1"/>
</dbReference>
<evidence type="ECO:0000256" key="2">
    <source>
        <dbReference type="ARBA" id="ARBA00022840"/>
    </source>
</evidence>
<dbReference type="CDD" id="cd03221">
    <property type="entry name" value="ABCF_EF-3"/>
    <property type="match status" value="2"/>
</dbReference>
<evidence type="ECO:0000313" key="7">
    <source>
        <dbReference type="Proteomes" id="UP000005580"/>
    </source>
</evidence>
<evidence type="ECO:0000256" key="4">
    <source>
        <dbReference type="SAM" id="MobiDB-lite"/>
    </source>
</evidence>
<name>E7RPE3_9BACT</name>
<dbReference type="PANTHER" id="PTHR42855">
    <property type="entry name" value="ABC TRANSPORTER ATP-BINDING SUBUNIT"/>
    <property type="match status" value="1"/>
</dbReference>
<dbReference type="HOGENOM" id="CLU_000604_36_0_10"/>
<dbReference type="SMART" id="SM00382">
    <property type="entry name" value="AAA"/>
    <property type="match status" value="2"/>
</dbReference>
<keyword evidence="1" id="KW-0547">Nucleotide-binding</keyword>
<keyword evidence="3" id="KW-0175">Coiled coil</keyword>
<proteinExistence type="predicted"/>
<dbReference type="InterPro" id="IPR027417">
    <property type="entry name" value="P-loop_NTPase"/>
</dbReference>
<dbReference type="FunFam" id="3.40.50.300:FF:000011">
    <property type="entry name" value="Putative ABC transporter ATP-binding component"/>
    <property type="match status" value="1"/>
</dbReference>
<dbReference type="InterPro" id="IPR032781">
    <property type="entry name" value="ABC_tran_Xtn"/>
</dbReference>
<feature type="region of interest" description="Disordered" evidence="4">
    <location>
        <begin position="591"/>
        <end position="614"/>
    </location>
</feature>
<dbReference type="EMBL" id="AEPE02000003">
    <property type="protein sequence ID" value="EFZ37586.1"/>
    <property type="molecule type" value="Genomic_DNA"/>
</dbReference>
<evidence type="ECO:0000256" key="1">
    <source>
        <dbReference type="ARBA" id="ARBA00022741"/>
    </source>
</evidence>
<dbReference type="Pfam" id="PF00005">
    <property type="entry name" value="ABC_tran"/>
    <property type="match status" value="2"/>
</dbReference>
<dbReference type="AlphaFoldDB" id="E7RPE3"/>
<sequence>MISVEGLKVEFGVKPLFHDVSFVVNDRDRIALVGKNGAGKSTLLKILCGMQKPTAGVVAVPADTTIGYLPQVMKLSDDTTVLEETRKAFFRNTELKARIDRMERELAERTDYESEEYLALVEQFTQEHERYMMNGAEGYEAEMERTLTGLGFLRTDFDRPTSEFSGGWRMRIELAKILLQRPDVLLLDEPTNHLDIESIQWLEQFLAQSAKSVVLVSHDKAFINHVTNRTIEITCGHIEDYRVKYDEYLTLRAERREQQLRAYENQQKEIADMKDFIERFRYKPTKAVQVQSRIKQLAKIVPLEVDEVDNKAMHLKFPPCLRAGDFPIIAEDLGKVYPATSLQLSSEKVDREGIKESATTPTSAPLQGKVEGGHLVFSGVNMTIRRGEKVAFVGKNGEGKSTLVKCIMGEIPYTGTLKIGHNVQIGYFAQNQAQLLDENLTIRDTIDRVATGDMRLKINDLLGAFMFGGEIADKKVKVLSGGERSRLAMIRLLLEPVNLLILDEPTNHLDIQSKDILKEAIKAFDGTAIIVSHDREFLDGLVTKVYEFGGGKVREHLGGIYDFLRTASPVVSDGKGELHANSIDAALQQKSSAPNIASFSGGEGREEAPPTGNLSYAEHKERQKKLRRAQKAVDESEVKIASMEKRIKELDDLLMLPANASNMELVTEYTATRKALDSENERWMELSEQLEAMKV</sequence>
<dbReference type="eggNOG" id="COG0488">
    <property type="taxonomic scope" value="Bacteria"/>
</dbReference>
<gene>
    <name evidence="6" type="ORF">HMPREF0663_11044</name>
</gene>
<comment type="caution">
    <text evidence="6">The sequence shown here is derived from an EMBL/GenBank/DDBJ whole genome shotgun (WGS) entry which is preliminary data.</text>
</comment>
<keyword evidence="2 6" id="KW-0067">ATP-binding</keyword>
<keyword evidence="7" id="KW-1185">Reference proteome</keyword>
<dbReference type="EC" id="3.6.3.-" evidence="6"/>
<dbReference type="InterPro" id="IPR051309">
    <property type="entry name" value="ABCF_ATPase"/>
</dbReference>
<evidence type="ECO:0000256" key="3">
    <source>
        <dbReference type="SAM" id="Coils"/>
    </source>
</evidence>
<dbReference type="GO" id="GO:0016887">
    <property type="term" value="F:ATP hydrolysis activity"/>
    <property type="evidence" value="ECO:0007669"/>
    <property type="project" value="InterPro"/>
</dbReference>
<feature type="domain" description="ABC transporter" evidence="5">
    <location>
        <begin position="2"/>
        <end position="260"/>
    </location>
</feature>
<dbReference type="PROSITE" id="PS50893">
    <property type="entry name" value="ABC_TRANSPORTER_2"/>
    <property type="match status" value="2"/>
</dbReference>
<accession>E7RPE3</accession>
<evidence type="ECO:0000259" key="5">
    <source>
        <dbReference type="PROSITE" id="PS50893"/>
    </source>
</evidence>
<feature type="coiled-coil region" evidence="3">
    <location>
        <begin position="619"/>
        <end position="693"/>
    </location>
</feature>
<organism evidence="6 7">
    <name type="scientific">Hoylesella oralis ATCC 33269</name>
    <dbReference type="NCBI Taxonomy" id="873533"/>
    <lineage>
        <taxon>Bacteria</taxon>
        <taxon>Pseudomonadati</taxon>
        <taxon>Bacteroidota</taxon>
        <taxon>Bacteroidia</taxon>
        <taxon>Bacteroidales</taxon>
        <taxon>Prevotellaceae</taxon>
        <taxon>Hoylesella</taxon>
    </lineage>
</organism>
<dbReference type="Proteomes" id="UP000005580">
    <property type="component" value="Unassembled WGS sequence"/>
</dbReference>
<feature type="domain" description="ABC transporter" evidence="5">
    <location>
        <begin position="349"/>
        <end position="575"/>
    </location>
</feature>
<dbReference type="InterPro" id="IPR003593">
    <property type="entry name" value="AAA+_ATPase"/>
</dbReference>
<dbReference type="Gene3D" id="3.40.50.300">
    <property type="entry name" value="P-loop containing nucleotide triphosphate hydrolases"/>
    <property type="match status" value="2"/>
</dbReference>
<protein>
    <submittedName>
        <fullName evidence="6">ABC transporter, ATP-binding protein</fullName>
        <ecNumber evidence="6">3.6.3.-</ecNumber>
    </submittedName>
</protein>
<keyword evidence="6" id="KW-0378">Hydrolase</keyword>
<dbReference type="Pfam" id="PF12848">
    <property type="entry name" value="ABC_tran_Xtn"/>
    <property type="match status" value="1"/>
</dbReference>
<dbReference type="InterPro" id="IPR017871">
    <property type="entry name" value="ABC_transporter-like_CS"/>
</dbReference>
<dbReference type="InterPro" id="IPR003439">
    <property type="entry name" value="ABC_transporter-like_ATP-bd"/>
</dbReference>
<evidence type="ECO:0000313" key="6">
    <source>
        <dbReference type="EMBL" id="EFZ37586.1"/>
    </source>
</evidence>
<reference evidence="6" key="1">
    <citation type="submission" date="2011-01" db="EMBL/GenBank/DDBJ databases">
        <authorList>
            <person name="Muzny D."/>
            <person name="Qin X."/>
            <person name="Buhay C."/>
            <person name="Dugan-Rocha S."/>
            <person name="Ding Y."/>
            <person name="Chen G."/>
            <person name="Hawes A."/>
            <person name="Holder M."/>
            <person name="Jhangiani S."/>
            <person name="Johnson A."/>
            <person name="Khan Z."/>
            <person name="Li Z."/>
            <person name="Liu W."/>
            <person name="Liu X."/>
            <person name="Perez L."/>
            <person name="Shen H."/>
            <person name="Wang Q."/>
            <person name="Watt J."/>
            <person name="Xi L."/>
            <person name="Xin Y."/>
            <person name="Zhou J."/>
            <person name="Deng J."/>
            <person name="Jiang H."/>
            <person name="Liu Y."/>
            <person name="Qu J."/>
            <person name="Song X.-Z."/>
            <person name="Zhang L."/>
            <person name="Villasana D."/>
            <person name="Johnson A."/>
            <person name="Liu J."/>
            <person name="Liyanage D."/>
            <person name="Lorensuhewa L."/>
            <person name="Robinson T."/>
            <person name="Song A."/>
            <person name="Song B.-B."/>
            <person name="Dinh H."/>
            <person name="Thornton R."/>
            <person name="Coyle M."/>
            <person name="Francisco L."/>
            <person name="Jackson L."/>
            <person name="Javaid M."/>
            <person name="Korchina V."/>
            <person name="Kovar C."/>
            <person name="Mata R."/>
            <person name="Mathew T."/>
            <person name="Ngo R."/>
            <person name="Nguyen L."/>
            <person name="Nguyen N."/>
            <person name="Okwuonu G."/>
            <person name="Ongeri F."/>
            <person name="Pham C."/>
            <person name="Simmons D."/>
            <person name="Wilczek-Boney K."/>
            <person name="Hale W."/>
            <person name="Jakkamsetti A."/>
            <person name="Pham P."/>
            <person name="Ruth R."/>
            <person name="San Lucas F."/>
            <person name="Warren J."/>
            <person name="Zhang J."/>
            <person name="Zhao Z."/>
            <person name="Zhou C."/>
            <person name="Zhu D."/>
            <person name="Lee S."/>
            <person name="Bess C."/>
            <person name="Blankenburg K."/>
            <person name="Forbes L."/>
            <person name="Fu Q."/>
            <person name="Gubbala S."/>
            <person name="Hirani K."/>
            <person name="Jayaseelan J.C."/>
            <person name="Lara F."/>
            <person name="Munidasa M."/>
            <person name="Palculict T."/>
            <person name="Patil S."/>
            <person name="Pu L.-L."/>
            <person name="Saada N."/>
            <person name="Tang L."/>
            <person name="Weissenberger G."/>
            <person name="Zhu Y."/>
            <person name="Hemphill L."/>
            <person name="Shang Y."/>
            <person name="Youmans B."/>
            <person name="Ayvaz T."/>
            <person name="Ross M."/>
            <person name="Santibanez J."/>
            <person name="Aqrawi P."/>
            <person name="Gross S."/>
            <person name="Joshi V."/>
            <person name="Fowler G."/>
            <person name="Nazareth L."/>
            <person name="Reid J."/>
            <person name="Worley K."/>
            <person name="Petrosino J."/>
            <person name="Highlander S."/>
            <person name="Gibbs R."/>
        </authorList>
    </citation>
    <scope>NUCLEOTIDE SEQUENCE [LARGE SCALE GENOMIC DNA]</scope>
    <source>
        <strain evidence="6">ATCC 33269</strain>
    </source>
</reference>
<dbReference type="STRING" id="28134.SAMN05444288_1865"/>
<dbReference type="PROSITE" id="PS00211">
    <property type="entry name" value="ABC_TRANSPORTER_1"/>
    <property type="match status" value="2"/>
</dbReference>
<dbReference type="PANTHER" id="PTHR42855:SF2">
    <property type="entry name" value="DRUG RESISTANCE ABC TRANSPORTER,ATP-BINDING PROTEIN"/>
    <property type="match status" value="1"/>
</dbReference>
<dbReference type="SUPFAM" id="SSF52540">
    <property type="entry name" value="P-loop containing nucleoside triphosphate hydrolases"/>
    <property type="match status" value="2"/>
</dbReference>
<dbReference type="GO" id="GO:0005524">
    <property type="term" value="F:ATP binding"/>
    <property type="evidence" value="ECO:0007669"/>
    <property type="project" value="UniProtKB-KW"/>
</dbReference>